<evidence type="ECO:0000259" key="13">
    <source>
        <dbReference type="Pfam" id="PF16192"/>
    </source>
</evidence>
<feature type="region of interest" description="Disordered" evidence="11">
    <location>
        <begin position="1"/>
        <end position="57"/>
    </location>
</feature>
<comment type="similarity">
    <text evidence="3 10">Belongs to the glycosyltransferase 39 family.</text>
</comment>
<dbReference type="Pfam" id="PF02366">
    <property type="entry name" value="PMT"/>
    <property type="match status" value="1"/>
</dbReference>
<dbReference type="EC" id="2.4.1.-" evidence="10"/>
<evidence type="ECO:0000256" key="6">
    <source>
        <dbReference type="ARBA" id="ARBA00022692"/>
    </source>
</evidence>
<dbReference type="InterPro" id="IPR003342">
    <property type="entry name" value="ArnT-like_N"/>
</dbReference>
<keyword evidence="6 10" id="KW-0812">Transmembrane</keyword>
<feature type="transmembrane region" description="Helical" evidence="10">
    <location>
        <begin position="510"/>
        <end position="528"/>
    </location>
</feature>
<keyword evidence="10" id="KW-1003">Cell membrane</keyword>
<feature type="compositionally biased region" description="Basic and acidic residues" evidence="11">
    <location>
        <begin position="15"/>
        <end position="26"/>
    </location>
</feature>
<keyword evidence="7 10" id="KW-1133">Transmembrane helix</keyword>
<gene>
    <name evidence="14" type="ORF">M3D15_05530</name>
</gene>
<feature type="transmembrane region" description="Helical" evidence="10">
    <location>
        <begin position="534"/>
        <end position="557"/>
    </location>
</feature>
<keyword evidence="5 10" id="KW-0808">Transferase</keyword>
<accession>A0ABT2HWV6</accession>
<comment type="subcellular location">
    <subcellularLocation>
        <location evidence="10">Cell membrane</location>
    </subcellularLocation>
    <subcellularLocation>
        <location evidence="1">Endomembrane system</location>
        <topology evidence="1">Multi-pass membrane protein</topology>
    </subcellularLocation>
</comment>
<comment type="function">
    <text evidence="10">Protein O-mannosyltransferase that catalyzes the transfer of a single mannose residue from a polyprenol phospho-mannosyl lipidic donor to the hydroxyl group of selected serine and threonine residues in acceptor proteins.</text>
</comment>
<proteinExistence type="inferred from homology"/>
<dbReference type="InterPro" id="IPR032421">
    <property type="entry name" value="PMT_4TMC"/>
</dbReference>
<dbReference type="Proteomes" id="UP001525379">
    <property type="component" value="Unassembled WGS sequence"/>
</dbReference>
<organism evidence="14 15">
    <name type="scientific">Pseudoclavibacter albus</name>
    <dbReference type="NCBI Taxonomy" id="272241"/>
    <lineage>
        <taxon>Bacteria</taxon>
        <taxon>Bacillati</taxon>
        <taxon>Actinomycetota</taxon>
        <taxon>Actinomycetes</taxon>
        <taxon>Micrococcales</taxon>
        <taxon>Microbacteriaceae</taxon>
        <taxon>Pseudoclavibacter</taxon>
    </lineage>
</organism>
<comment type="caution">
    <text evidence="14">The sequence shown here is derived from an EMBL/GenBank/DDBJ whole genome shotgun (WGS) entry which is preliminary data.</text>
</comment>
<dbReference type="EMBL" id="JALXSQ010000016">
    <property type="protein sequence ID" value="MCT2042794.1"/>
    <property type="molecule type" value="Genomic_DNA"/>
</dbReference>
<evidence type="ECO:0000256" key="1">
    <source>
        <dbReference type="ARBA" id="ARBA00004127"/>
    </source>
</evidence>
<evidence type="ECO:0000256" key="11">
    <source>
        <dbReference type="SAM" id="MobiDB-lite"/>
    </source>
</evidence>
<dbReference type="PANTHER" id="PTHR10050:SF46">
    <property type="entry name" value="PROTEIN O-MANNOSYL-TRANSFERASE 2"/>
    <property type="match status" value="1"/>
</dbReference>
<evidence type="ECO:0000256" key="7">
    <source>
        <dbReference type="ARBA" id="ARBA00022989"/>
    </source>
</evidence>
<evidence type="ECO:0000256" key="2">
    <source>
        <dbReference type="ARBA" id="ARBA00004922"/>
    </source>
</evidence>
<keyword evidence="8 10" id="KW-0472">Membrane</keyword>
<feature type="transmembrane region" description="Helical" evidence="10">
    <location>
        <begin position="569"/>
        <end position="592"/>
    </location>
</feature>
<dbReference type="InterPro" id="IPR027005">
    <property type="entry name" value="PMT-like"/>
</dbReference>
<feature type="transmembrane region" description="Helical" evidence="10">
    <location>
        <begin position="236"/>
        <end position="254"/>
    </location>
</feature>
<evidence type="ECO:0000256" key="3">
    <source>
        <dbReference type="ARBA" id="ARBA00007222"/>
    </source>
</evidence>
<feature type="transmembrane region" description="Helical" evidence="10">
    <location>
        <begin position="368"/>
        <end position="388"/>
    </location>
</feature>
<comment type="pathway">
    <text evidence="2 10">Protein modification; protein glycosylation.</text>
</comment>
<keyword evidence="15" id="KW-1185">Reference proteome</keyword>
<reference evidence="14 15" key="1">
    <citation type="submission" date="2022-04" db="EMBL/GenBank/DDBJ databases">
        <title>Human microbiome associated bacterial genomes.</title>
        <authorList>
            <person name="Sandstrom S."/>
            <person name="Salamzade R."/>
            <person name="Kalan L.R."/>
        </authorList>
    </citation>
    <scope>NUCLEOTIDE SEQUENCE [LARGE SCALE GENOMIC DNA]</scope>
    <source>
        <strain evidence="15">p3-SID1799</strain>
    </source>
</reference>
<evidence type="ECO:0000259" key="12">
    <source>
        <dbReference type="Pfam" id="PF02366"/>
    </source>
</evidence>
<dbReference type="PANTHER" id="PTHR10050">
    <property type="entry name" value="DOLICHYL-PHOSPHATE-MANNOSE--PROTEIN MANNOSYLTRANSFERASE"/>
    <property type="match status" value="1"/>
</dbReference>
<evidence type="ECO:0000256" key="4">
    <source>
        <dbReference type="ARBA" id="ARBA00022676"/>
    </source>
</evidence>
<feature type="domain" description="ArnT-like N-terminal" evidence="12">
    <location>
        <begin position="179"/>
        <end position="259"/>
    </location>
</feature>
<evidence type="ECO:0000313" key="15">
    <source>
        <dbReference type="Proteomes" id="UP001525379"/>
    </source>
</evidence>
<feature type="transmembrane region" description="Helical" evidence="10">
    <location>
        <begin position="486"/>
        <end position="503"/>
    </location>
</feature>
<name>A0ABT2HWV6_9MICO</name>
<evidence type="ECO:0000256" key="8">
    <source>
        <dbReference type="ARBA" id="ARBA00023136"/>
    </source>
</evidence>
<dbReference type="RefSeq" id="WP_260104192.1">
    <property type="nucleotide sequence ID" value="NZ_JALXSQ010000016.1"/>
</dbReference>
<feature type="transmembrane region" description="Helical" evidence="10">
    <location>
        <begin position="184"/>
        <end position="205"/>
    </location>
</feature>
<evidence type="ECO:0000256" key="5">
    <source>
        <dbReference type="ARBA" id="ARBA00022679"/>
    </source>
</evidence>
<evidence type="ECO:0000313" key="14">
    <source>
        <dbReference type="EMBL" id="MCT2042794.1"/>
    </source>
</evidence>
<feature type="transmembrane region" description="Helical" evidence="10">
    <location>
        <begin position="332"/>
        <end position="347"/>
    </location>
</feature>
<dbReference type="Pfam" id="PF16192">
    <property type="entry name" value="PMT_4TMC"/>
    <property type="match status" value="1"/>
</dbReference>
<feature type="transmembrane region" description="Helical" evidence="10">
    <location>
        <begin position="88"/>
        <end position="108"/>
    </location>
</feature>
<feature type="domain" description="Protein O-mannosyl-transferase C-terminal four TM" evidence="13">
    <location>
        <begin position="418"/>
        <end position="611"/>
    </location>
</feature>
<keyword evidence="4 10" id="KW-0328">Glycosyltransferase</keyword>
<sequence length="612" mass="68158">MTETNPTLDPDALEPEFRDAHEERSAETPLEPEPETAADDTTAAEPRPAEERETTLLTARLNDTSRATGSWFDEKWAAFTATPAAARWVEWVLFGLVMLVAVLTRFLAIDHPMKLVFDETFYVKDSWSLVHLGYEGSWPEGANDAWAKGDPNTYSSEASYVVHPPLGKLLIGLGMLIVGADNAFGWRITVALAGLATVALVWFIAKRMFRSVPWAAFAAFLIAIDGHAIVLSRITILDGILVMFVLLGFLFMLYDRDDQRAKIAAGVRTWWLAQDAPLNGEPTPAPVSSTMEAPAEARRGPNWGPRLWNRPWLMAAAAAFACASAVKWSGLYFLAAFCVYSLVIDLLERRRQGVTLWASAGILMQGPISFILTIPLAAAIYLATWIPWLTTTGGYYRTWAEQPGKAWEGLLSWVPLPLQSLWHYQVEAYKFHTTLDATHPYQSSPLGWPFLARPTAFSYDYFKAGDGSGCTEELCVEAINSISNPLIWWIGTAAILVLLVLQFRRPSWRAGMILVGYGAGYLPWLAVLERQAVFHFYAIVMLGFMVLAIVEVLRTIVGTKEDPRSLRTASLAVLFIGIGVVTLVSALFYPIWTGIQIPDSYWRLTQWLPTWK</sequence>
<evidence type="ECO:0000256" key="9">
    <source>
        <dbReference type="ARBA" id="ARBA00093617"/>
    </source>
</evidence>
<evidence type="ECO:0000256" key="10">
    <source>
        <dbReference type="RuleBase" id="RU367007"/>
    </source>
</evidence>
<protein>
    <recommendedName>
        <fullName evidence="9 10">Polyprenol-phosphate-mannose--protein mannosyltransferase</fullName>
        <ecNumber evidence="10">2.4.1.-</ecNumber>
    </recommendedName>
</protein>
<feature type="transmembrane region" description="Helical" evidence="10">
    <location>
        <begin position="212"/>
        <end position="230"/>
    </location>
</feature>